<evidence type="ECO:0000256" key="3">
    <source>
        <dbReference type="ARBA" id="ARBA00022842"/>
    </source>
</evidence>
<reference evidence="5" key="5">
    <citation type="submission" date="2025-08" db="UniProtKB">
        <authorList>
            <consortium name="RefSeq"/>
        </authorList>
    </citation>
    <scope>IDENTIFICATION</scope>
</reference>
<dbReference type="RefSeq" id="WP_028313072.1">
    <property type="nucleotide sequence ID" value="NZ_KI519500.1"/>
</dbReference>
<dbReference type="InterPro" id="IPR050582">
    <property type="entry name" value="HAD-like_SerB"/>
</dbReference>
<dbReference type="OrthoDB" id="9784466at2"/>
<dbReference type="GO" id="GO:0016787">
    <property type="term" value="F:hydrolase activity"/>
    <property type="evidence" value="ECO:0007669"/>
    <property type="project" value="UniProtKB-KW"/>
</dbReference>
<dbReference type="PANTHER" id="PTHR43344:SF13">
    <property type="entry name" value="PHOSPHATASE RV3661-RELATED"/>
    <property type="match status" value="1"/>
</dbReference>
<reference evidence="5" key="4">
    <citation type="journal article" date="2023" name="Curr. Res. Struct. Biol.">
        <title>The conserved crown bridge loop at the catalytic centre of enzymes of the haloacid dehalogenase superfamily.</title>
        <authorList>
            <person name="Leader D.P."/>
            <person name="Milner-White E.J."/>
        </authorList>
    </citation>
    <scope>NUCLEOTIDE SEQUENCE</scope>
</reference>
<dbReference type="Gene3D" id="1.20.1440.100">
    <property type="entry name" value="SG protein - dephosphorylation function"/>
    <property type="match status" value="1"/>
</dbReference>
<evidence type="ECO:0000256" key="2">
    <source>
        <dbReference type="ARBA" id="ARBA00022801"/>
    </source>
</evidence>
<dbReference type="SUPFAM" id="SSF56784">
    <property type="entry name" value="HAD-like"/>
    <property type="match status" value="1"/>
</dbReference>
<reference evidence="5" key="3">
    <citation type="journal article" date="2021" name="Arch. Biochem. Biophys.">
        <title>Insights into the functional divergence of the haloacid dehalogenase superfamily from phosphomonoesterase to inorganic pyrophosphatase.</title>
        <authorList>
            <person name="Yang L."/>
            <person name="Lu Y."/>
            <person name="Tian W."/>
            <person name="Feng Y."/>
            <person name="Bai J."/>
            <person name="Zhang H."/>
        </authorList>
    </citation>
    <scope>NUCLEOTIDE SEQUENCE</scope>
</reference>
<dbReference type="Gene3D" id="3.40.50.1000">
    <property type="entry name" value="HAD superfamily/HAD-like"/>
    <property type="match status" value="1"/>
</dbReference>
<dbReference type="NCBIfam" id="TIGR01490">
    <property type="entry name" value="HAD-SF-IB-hyp1"/>
    <property type="match status" value="1"/>
</dbReference>
<organism evidence="4 5">
    <name type="scientific">Derxia gummosa DSM 723</name>
    <dbReference type="NCBI Taxonomy" id="1121388"/>
    <lineage>
        <taxon>Bacteria</taxon>
        <taxon>Pseudomonadati</taxon>
        <taxon>Pseudomonadota</taxon>
        <taxon>Betaproteobacteria</taxon>
        <taxon>Burkholderiales</taxon>
        <taxon>Alcaligenaceae</taxon>
        <taxon>Derxia</taxon>
    </lineage>
</organism>
<keyword evidence="3" id="KW-0460">Magnesium</keyword>
<sequence>MNLTLFDLDNTLLPIDSDYEWGQFLVRTGIVDAEEYRVANERFFEQYNDGTLDIFEFLHFVLRPLVKLDRAELDALHARYMTEVIAPNLRPAALDLVRRHRDAGDLCAIVTATNSFITRPIARAFGITELIATEFDEVDGRFTGEISVAPCFKDGKIARTEAWLAARGLDWSSFGNTTFYSDSANDLPLMQRVKQPVAVNPSGRLRDHALAEGWPVIELFR</sequence>
<dbReference type="GO" id="GO:0046872">
    <property type="term" value="F:metal ion binding"/>
    <property type="evidence" value="ECO:0007669"/>
    <property type="project" value="UniProtKB-KW"/>
</dbReference>
<evidence type="ECO:0000313" key="5">
    <source>
        <dbReference type="RefSeq" id="WP_028313072.1"/>
    </source>
</evidence>
<protein>
    <submittedName>
        <fullName evidence="5">HAD family hydrolase</fullName>
        <ecNumber evidence="5">3.-.-.-</ecNumber>
    </submittedName>
</protein>
<dbReference type="InterPro" id="IPR023214">
    <property type="entry name" value="HAD_sf"/>
</dbReference>
<dbReference type="CDD" id="cd02612">
    <property type="entry name" value="HAD_PGPPase"/>
    <property type="match status" value="1"/>
</dbReference>
<dbReference type="NCBIfam" id="TIGR01488">
    <property type="entry name" value="HAD-SF-IB"/>
    <property type="match status" value="1"/>
</dbReference>
<keyword evidence="4" id="KW-1185">Reference proteome</keyword>
<dbReference type="Pfam" id="PF12710">
    <property type="entry name" value="HAD"/>
    <property type="match status" value="1"/>
</dbReference>
<evidence type="ECO:0000313" key="4">
    <source>
        <dbReference type="Proteomes" id="UP000675920"/>
    </source>
</evidence>
<dbReference type="InterPro" id="IPR006385">
    <property type="entry name" value="HAD_hydro_SerB1"/>
</dbReference>
<keyword evidence="1" id="KW-0479">Metal-binding</keyword>
<dbReference type="PANTHER" id="PTHR43344">
    <property type="entry name" value="PHOSPHOSERINE PHOSPHATASE"/>
    <property type="match status" value="1"/>
</dbReference>
<dbReference type="InterPro" id="IPR036412">
    <property type="entry name" value="HAD-like_sf"/>
</dbReference>
<dbReference type="AlphaFoldDB" id="A0A8B6X7B9"/>
<proteinExistence type="predicted"/>
<evidence type="ECO:0000256" key="1">
    <source>
        <dbReference type="ARBA" id="ARBA00022723"/>
    </source>
</evidence>
<reference evidence="5" key="1">
    <citation type="journal article" date="2004" name="Trends Biochem. Sci.">
        <title>Phosphoryl group transfer: evolution of a catalytic scaffold.</title>
        <authorList>
            <person name="Allen K.N."/>
            <person name="Dunaway-Mariano D."/>
        </authorList>
    </citation>
    <scope>NUCLEOTIDE SEQUENCE</scope>
</reference>
<dbReference type="Proteomes" id="UP000675920">
    <property type="component" value="Unplaced"/>
</dbReference>
<accession>A0A8B6X7B9</accession>
<dbReference type="EC" id="3.-.-.-" evidence="5"/>
<name>A0A8B6X7B9_9BURK</name>
<reference evidence="5" key="2">
    <citation type="journal article" date="2006" name="J. Mol. Biol.">
        <title>Evolutionary genomics of the HAD superfamily: understanding the structural adaptations and catalytic diversity in a superfamily of phosphoesterases and allied enzymes.</title>
        <authorList>
            <person name="Burroughs A.M."/>
            <person name="Allen K.N."/>
            <person name="Dunaway-Mariano D."/>
            <person name="Aravind L."/>
        </authorList>
    </citation>
    <scope>NUCLEOTIDE SEQUENCE</scope>
</reference>
<keyword evidence="2 5" id="KW-0378">Hydrolase</keyword>